<dbReference type="Proteomes" id="UP001156641">
    <property type="component" value="Unassembled WGS sequence"/>
</dbReference>
<evidence type="ECO:0008006" key="3">
    <source>
        <dbReference type="Google" id="ProtNLM"/>
    </source>
</evidence>
<organism evidence="1 2">
    <name type="scientific">Acidocella aquatica</name>
    <dbReference type="NCBI Taxonomy" id="1922313"/>
    <lineage>
        <taxon>Bacteria</taxon>
        <taxon>Pseudomonadati</taxon>
        <taxon>Pseudomonadota</taxon>
        <taxon>Alphaproteobacteria</taxon>
        <taxon>Acetobacterales</taxon>
        <taxon>Acidocellaceae</taxon>
        <taxon>Acidocella</taxon>
    </lineage>
</organism>
<accession>A0ABQ6AAT5</accession>
<dbReference type="Pfam" id="PF11000">
    <property type="entry name" value="DUF2840"/>
    <property type="match status" value="1"/>
</dbReference>
<sequence length="154" mass="17747">MNDLTMVELTWIEQRVERWIRFGRTVEDRISDRRRRMVGFAPGNIFAFVRWASNDYGTIVSRIDILRAVAPGESCSTVPYVQPGGEILLRLSGWPKVEAALRAIDDAERLGIAPQDASPEHWQHVHNRLTAGEASRPYTMKQHRAWLLRRRVQA</sequence>
<evidence type="ECO:0000313" key="2">
    <source>
        <dbReference type="Proteomes" id="UP001156641"/>
    </source>
</evidence>
<dbReference type="EMBL" id="BSOS01000094">
    <property type="protein sequence ID" value="GLR68678.1"/>
    <property type="molecule type" value="Genomic_DNA"/>
</dbReference>
<keyword evidence="2" id="KW-1185">Reference proteome</keyword>
<reference evidence="2" key="1">
    <citation type="journal article" date="2019" name="Int. J. Syst. Evol. Microbiol.">
        <title>The Global Catalogue of Microorganisms (GCM) 10K type strain sequencing project: providing services to taxonomists for standard genome sequencing and annotation.</title>
        <authorList>
            <consortium name="The Broad Institute Genomics Platform"/>
            <consortium name="The Broad Institute Genome Sequencing Center for Infectious Disease"/>
            <person name="Wu L."/>
            <person name="Ma J."/>
        </authorList>
    </citation>
    <scope>NUCLEOTIDE SEQUENCE [LARGE SCALE GENOMIC DNA]</scope>
    <source>
        <strain evidence="2">NBRC 112502</strain>
    </source>
</reference>
<name>A0ABQ6AAT5_9PROT</name>
<proteinExistence type="predicted"/>
<comment type="caution">
    <text evidence="1">The sequence shown here is derived from an EMBL/GenBank/DDBJ whole genome shotgun (WGS) entry which is preliminary data.</text>
</comment>
<gene>
    <name evidence="1" type="ORF">GCM10010909_33600</name>
</gene>
<dbReference type="RefSeq" id="WP_284259529.1">
    <property type="nucleotide sequence ID" value="NZ_BSOS01000094.1"/>
</dbReference>
<dbReference type="InterPro" id="IPR021263">
    <property type="entry name" value="DUF2840"/>
</dbReference>
<evidence type="ECO:0000313" key="1">
    <source>
        <dbReference type="EMBL" id="GLR68678.1"/>
    </source>
</evidence>
<protein>
    <recommendedName>
        <fullName evidence="3">Glycosidase</fullName>
    </recommendedName>
</protein>